<evidence type="ECO:0000313" key="1">
    <source>
        <dbReference type="EMBL" id="AFY80161.1"/>
    </source>
</evidence>
<name>K9TDF3_9CYAN</name>
<organism evidence="1 2">
    <name type="scientific">Oscillatoria acuminata PCC 6304</name>
    <dbReference type="NCBI Taxonomy" id="56110"/>
    <lineage>
        <taxon>Bacteria</taxon>
        <taxon>Bacillati</taxon>
        <taxon>Cyanobacteriota</taxon>
        <taxon>Cyanophyceae</taxon>
        <taxon>Oscillatoriophycideae</taxon>
        <taxon>Oscillatoriales</taxon>
        <taxon>Oscillatoriaceae</taxon>
        <taxon>Oscillatoria</taxon>
    </lineage>
</organism>
<sequence>MKIISLLTGEQSGGISPHASTHHPGGTDALSAEAIGAEMEGAADAAIIAHLAAANPHPQYSGGGSGGAITYNVIRSSSAFVEEFDDFLSQSAFNKLGWTITTGNATGTAEPGNKFSGAHGVFNLTINGVGQAVGNWAHLRLGNFPVRPLVSEGYSNIEISAIVGLDATHQTANGWTSRFGLLDTGAGSGINSSILISAEYFSGEYNWVAIYKSGIGGIWQVIAPITDLATNLFNLKIFIDCENSKIIFTVNDSNYEANIAPSDWLFGAMAPIFVIQRAAVSADTINRSFYIDKYLFRKNVSQDLPADPAADIAWDDILNKPDFIQESTPVTLTNYSSGWSARAGEVPTARKIGNIVYMAGSATRVVGSGNNTILTLPDEFRPSIDLFILASGFEASNYKPFHLIISPSGEIWFSNPNTFTNQIPRVSLSFSFVAA</sequence>
<keyword evidence="2" id="KW-1185">Reference proteome</keyword>
<evidence type="ECO:0000313" key="2">
    <source>
        <dbReference type="Proteomes" id="UP000010367"/>
    </source>
</evidence>
<proteinExistence type="predicted"/>
<dbReference type="EMBL" id="CP003607">
    <property type="protein sequence ID" value="AFY80161.1"/>
    <property type="molecule type" value="Genomic_DNA"/>
</dbReference>
<dbReference type="AlphaFoldDB" id="K9TDF3"/>
<gene>
    <name evidence="1" type="ORF">Oscil6304_0411</name>
</gene>
<protein>
    <submittedName>
        <fullName evidence="1">Uncharacterized protein</fullName>
    </submittedName>
</protein>
<accession>K9TDF3</accession>
<reference evidence="1 2" key="1">
    <citation type="submission" date="2012-06" db="EMBL/GenBank/DDBJ databases">
        <title>Finished chromosome of genome of Oscillatoria acuminata PCC 6304.</title>
        <authorList>
            <consortium name="US DOE Joint Genome Institute"/>
            <person name="Gugger M."/>
            <person name="Coursin T."/>
            <person name="Rippka R."/>
            <person name="Tandeau De Marsac N."/>
            <person name="Huntemann M."/>
            <person name="Wei C.-L."/>
            <person name="Han J."/>
            <person name="Detter J.C."/>
            <person name="Han C."/>
            <person name="Tapia R."/>
            <person name="Davenport K."/>
            <person name="Daligault H."/>
            <person name="Erkkila T."/>
            <person name="Gu W."/>
            <person name="Munk A.C.C."/>
            <person name="Teshima H."/>
            <person name="Xu Y."/>
            <person name="Chain P."/>
            <person name="Chen A."/>
            <person name="Krypides N."/>
            <person name="Mavromatis K."/>
            <person name="Markowitz V."/>
            <person name="Szeto E."/>
            <person name="Ivanova N."/>
            <person name="Mikhailova N."/>
            <person name="Ovchinnikova G."/>
            <person name="Pagani I."/>
            <person name="Pati A."/>
            <person name="Goodwin L."/>
            <person name="Peters L."/>
            <person name="Pitluck S."/>
            <person name="Woyke T."/>
            <person name="Kerfeld C."/>
        </authorList>
    </citation>
    <scope>NUCLEOTIDE SEQUENCE [LARGE SCALE GENOMIC DNA]</scope>
    <source>
        <strain evidence="1 2">PCC 6304</strain>
    </source>
</reference>
<dbReference type="InParanoid" id="K9TDF3"/>
<dbReference type="KEGG" id="oac:Oscil6304_0411"/>
<dbReference type="RefSeq" id="WP_015146811.1">
    <property type="nucleotide sequence ID" value="NC_019693.1"/>
</dbReference>
<dbReference type="Proteomes" id="UP000010367">
    <property type="component" value="Chromosome"/>
</dbReference>
<dbReference type="HOGENOM" id="CLU_629827_0_0_3"/>